<keyword evidence="5" id="KW-0648">Protein biosynthesis</keyword>
<gene>
    <name evidence="12" type="ORF">PUMCH_001903</name>
</gene>
<dbReference type="GO" id="GO:0003746">
    <property type="term" value="F:translation elongation factor activity"/>
    <property type="evidence" value="ECO:0007669"/>
    <property type="project" value="UniProtKB-UniRule"/>
</dbReference>
<keyword evidence="8 10" id="KW-0342">GTP-binding</keyword>
<dbReference type="InterPro" id="IPR027417">
    <property type="entry name" value="P-loop_NTPase"/>
</dbReference>
<dbReference type="NCBIfam" id="NF009372">
    <property type="entry name" value="PRK12735.1"/>
    <property type="match status" value="1"/>
</dbReference>
<dbReference type="InterPro" id="IPR004160">
    <property type="entry name" value="Transl_elong_EFTu/EF1A_C"/>
</dbReference>
<feature type="domain" description="Tr-type G" evidence="11">
    <location>
        <begin position="36"/>
        <end position="232"/>
    </location>
</feature>
<dbReference type="PRINTS" id="PR00315">
    <property type="entry name" value="ELONGATNFCT"/>
</dbReference>
<dbReference type="GO" id="GO:0003924">
    <property type="term" value="F:GTPase activity"/>
    <property type="evidence" value="ECO:0007669"/>
    <property type="project" value="UniProtKB-UniRule"/>
</dbReference>
<evidence type="ECO:0000259" key="11">
    <source>
        <dbReference type="PROSITE" id="PS51722"/>
    </source>
</evidence>
<dbReference type="InterPro" id="IPR004161">
    <property type="entry name" value="EFTu-like_2"/>
</dbReference>
<dbReference type="PANTHER" id="PTHR43721">
    <property type="entry name" value="ELONGATION FACTOR TU-RELATED"/>
    <property type="match status" value="1"/>
</dbReference>
<dbReference type="Gene3D" id="2.40.30.10">
    <property type="entry name" value="Translation factors"/>
    <property type="match status" value="2"/>
</dbReference>
<evidence type="ECO:0000256" key="10">
    <source>
        <dbReference type="RuleBase" id="RU000325"/>
    </source>
</evidence>
<dbReference type="RefSeq" id="XP_062877007.1">
    <property type="nucleotide sequence ID" value="XM_063020937.1"/>
</dbReference>
<dbReference type="InterPro" id="IPR031157">
    <property type="entry name" value="G_TR_CS"/>
</dbReference>
<evidence type="ECO:0000256" key="8">
    <source>
        <dbReference type="ARBA" id="ARBA00023134"/>
    </source>
</evidence>
<organism evidence="12 13">
    <name type="scientific">Australozyma saopauloensis</name>
    <dbReference type="NCBI Taxonomy" id="291208"/>
    <lineage>
        <taxon>Eukaryota</taxon>
        <taxon>Fungi</taxon>
        <taxon>Dikarya</taxon>
        <taxon>Ascomycota</taxon>
        <taxon>Saccharomycotina</taxon>
        <taxon>Pichiomycetes</taxon>
        <taxon>Metschnikowiaceae</taxon>
        <taxon>Australozyma</taxon>
    </lineage>
</organism>
<dbReference type="NCBIfam" id="TIGR00231">
    <property type="entry name" value="small_GTP"/>
    <property type="match status" value="1"/>
</dbReference>
<accession>A0AAX4H8P7</accession>
<dbReference type="HAMAP" id="MF_00118_B">
    <property type="entry name" value="EF_Tu_B"/>
    <property type="match status" value="1"/>
</dbReference>
<evidence type="ECO:0000313" key="13">
    <source>
        <dbReference type="Proteomes" id="UP001338582"/>
    </source>
</evidence>
<dbReference type="InterPro" id="IPR005225">
    <property type="entry name" value="Small_GTP-bd"/>
</dbReference>
<keyword evidence="6" id="KW-0809">Transit peptide</keyword>
<evidence type="ECO:0000313" key="12">
    <source>
        <dbReference type="EMBL" id="WPK24624.1"/>
    </source>
</evidence>
<dbReference type="EMBL" id="CP138895">
    <property type="protein sequence ID" value="WPK24624.1"/>
    <property type="molecule type" value="Genomic_DNA"/>
</dbReference>
<evidence type="ECO:0000256" key="1">
    <source>
        <dbReference type="ARBA" id="ARBA00004173"/>
    </source>
</evidence>
<evidence type="ECO:0000256" key="9">
    <source>
        <dbReference type="ARBA" id="ARBA00057325"/>
    </source>
</evidence>
<dbReference type="CDD" id="cd03697">
    <property type="entry name" value="EFTU_II"/>
    <property type="match status" value="1"/>
</dbReference>
<evidence type="ECO:0000256" key="4">
    <source>
        <dbReference type="ARBA" id="ARBA00022768"/>
    </source>
</evidence>
<dbReference type="InterPro" id="IPR050055">
    <property type="entry name" value="EF-Tu_GTPase"/>
</dbReference>
<dbReference type="AlphaFoldDB" id="A0AAX4H8P7"/>
<dbReference type="InterPro" id="IPR041709">
    <property type="entry name" value="EF-Tu_GTP-bd"/>
</dbReference>
<name>A0AAX4H8P7_9ASCO</name>
<evidence type="ECO:0000256" key="2">
    <source>
        <dbReference type="ARBA" id="ARBA00007249"/>
    </source>
</evidence>
<reference evidence="12 13" key="1">
    <citation type="submission" date="2023-10" db="EMBL/GenBank/DDBJ databases">
        <title>Draft Genome Sequence of Candida saopaulonensis from a very Premature Infant with Sepsis.</title>
        <authorList>
            <person name="Ning Y."/>
            <person name="Dai R."/>
            <person name="Xiao M."/>
            <person name="Xu Y."/>
            <person name="Yan Q."/>
            <person name="Zhang L."/>
        </authorList>
    </citation>
    <scope>NUCLEOTIDE SEQUENCE [LARGE SCALE GENOMIC DNA]</scope>
    <source>
        <strain evidence="12 13">19XY460</strain>
    </source>
</reference>
<sequence length="426" mass="46621">MMNKLVGRIATLRVGRALPLSFRSVVRGYASFDRSKPHVNVGTIGHVDHGKTTLTAAITKVLAGQGGANFLDYGSIDKAPEERARGITISTAHVEYETKNRHYAHVDCPGHADYIKNMITGAAQMDGAIIVVAATDGQMPQTREHLLLARQVGVQQLVVFVNKVDTIDDPEMLELVEMEMRELLSEYGFDGDETPVIMGSALCALEGREPEIGEQAIMKLLDAVDEYIPTPVRDLEQPFLMPVESVFSISGRGTVVTGRVERGALKKGEEIEIVGDFEKPFKTTVTGIEMFKKELDAAVAGDNAGILLRGVKRDEVHRGMVMAKPGTVTSHKKLLASVYILSKDEGGRHSPFGENYKPQLFFRTTDVTGTMRFPDGADHSAMVSPGDNVEMEIELVKKTPVELNQRFNLREGGKTVGTGMVTRIIE</sequence>
<dbReference type="GO" id="GO:0070125">
    <property type="term" value="P:mitochondrial translational elongation"/>
    <property type="evidence" value="ECO:0007669"/>
    <property type="project" value="TreeGrafter"/>
</dbReference>
<proteinExistence type="inferred from homology"/>
<evidence type="ECO:0000256" key="6">
    <source>
        <dbReference type="ARBA" id="ARBA00022946"/>
    </source>
</evidence>
<dbReference type="SUPFAM" id="SSF50447">
    <property type="entry name" value="Translation proteins"/>
    <property type="match status" value="1"/>
</dbReference>
<keyword evidence="7" id="KW-0496">Mitochondrion</keyword>
<keyword evidence="4 10" id="KW-0251">Elongation factor</keyword>
<dbReference type="FunFam" id="2.40.30.10:FF:000001">
    <property type="entry name" value="Elongation factor Tu"/>
    <property type="match status" value="1"/>
</dbReference>
<comment type="subcellular location">
    <subcellularLocation>
        <location evidence="1">Mitochondrion</location>
    </subcellularLocation>
</comment>
<dbReference type="InterPro" id="IPR009000">
    <property type="entry name" value="Transl_B-barrel_sf"/>
</dbReference>
<dbReference type="NCBIfam" id="NF000766">
    <property type="entry name" value="PRK00049.1"/>
    <property type="match status" value="1"/>
</dbReference>
<dbReference type="Proteomes" id="UP001338582">
    <property type="component" value="Chromosome 2"/>
</dbReference>
<dbReference type="InterPro" id="IPR000795">
    <property type="entry name" value="T_Tr_GTP-bd_dom"/>
</dbReference>
<protein>
    <recommendedName>
        <fullName evidence="10">Elongation factor Tu</fullName>
    </recommendedName>
</protein>
<dbReference type="Pfam" id="PF00009">
    <property type="entry name" value="GTP_EFTU"/>
    <property type="match status" value="1"/>
</dbReference>
<dbReference type="SUPFAM" id="SSF50465">
    <property type="entry name" value="EF-Tu/eEF-1alpha/eIF2-gamma C-terminal domain"/>
    <property type="match status" value="1"/>
</dbReference>
<dbReference type="PROSITE" id="PS51722">
    <property type="entry name" value="G_TR_2"/>
    <property type="match status" value="1"/>
</dbReference>
<keyword evidence="3 10" id="KW-0547">Nucleotide-binding</keyword>
<comment type="similarity">
    <text evidence="2 10">Belongs to the TRAFAC class translation factor GTPase superfamily. Classic translation factor GTPase family. EF-Tu/EF-1A subfamily.</text>
</comment>
<dbReference type="CDD" id="cd01884">
    <property type="entry name" value="EF_Tu"/>
    <property type="match status" value="1"/>
</dbReference>
<dbReference type="InterPro" id="IPR033720">
    <property type="entry name" value="EFTU_2"/>
</dbReference>
<dbReference type="GO" id="GO:0005739">
    <property type="term" value="C:mitochondrion"/>
    <property type="evidence" value="ECO:0007669"/>
    <property type="project" value="UniProtKB-SubCell"/>
</dbReference>
<dbReference type="InterPro" id="IPR004541">
    <property type="entry name" value="Transl_elong_EFTu/EF1A_bac/org"/>
</dbReference>
<dbReference type="Pfam" id="PF03143">
    <property type="entry name" value="GTP_EFTU_D3"/>
    <property type="match status" value="1"/>
</dbReference>
<dbReference type="GO" id="GO:0005525">
    <property type="term" value="F:GTP binding"/>
    <property type="evidence" value="ECO:0007669"/>
    <property type="project" value="UniProtKB-UniRule"/>
</dbReference>
<dbReference type="NCBIfam" id="NF009373">
    <property type="entry name" value="PRK12736.1"/>
    <property type="match status" value="1"/>
</dbReference>
<dbReference type="GeneID" id="88172968"/>
<dbReference type="KEGG" id="asau:88172968"/>
<dbReference type="Gene3D" id="3.40.50.300">
    <property type="entry name" value="P-loop containing nucleotide triphosphate hydrolases"/>
    <property type="match status" value="1"/>
</dbReference>
<dbReference type="FunFam" id="3.40.50.300:FF:000003">
    <property type="entry name" value="Elongation factor Tu"/>
    <property type="match status" value="1"/>
</dbReference>
<evidence type="ECO:0000256" key="7">
    <source>
        <dbReference type="ARBA" id="ARBA00023128"/>
    </source>
</evidence>
<dbReference type="PROSITE" id="PS00301">
    <property type="entry name" value="G_TR_1"/>
    <property type="match status" value="1"/>
</dbReference>
<comment type="function">
    <text evidence="10">This protein promotes the GTP-dependent binding of aminoacyl-tRNA to the A-site of ribosomes during protein biosynthesis.</text>
</comment>
<dbReference type="PANTHER" id="PTHR43721:SF36">
    <property type="entry name" value="ELONGATION FACTOR TU, MITOCHONDRIAL"/>
    <property type="match status" value="1"/>
</dbReference>
<dbReference type="NCBIfam" id="TIGR00485">
    <property type="entry name" value="EF-Tu"/>
    <property type="match status" value="1"/>
</dbReference>
<keyword evidence="13" id="KW-1185">Reference proteome</keyword>
<dbReference type="CDD" id="cd03707">
    <property type="entry name" value="EFTU_III"/>
    <property type="match status" value="1"/>
</dbReference>
<evidence type="ECO:0000256" key="3">
    <source>
        <dbReference type="ARBA" id="ARBA00022741"/>
    </source>
</evidence>
<dbReference type="Pfam" id="PF03144">
    <property type="entry name" value="GTP_EFTU_D2"/>
    <property type="match status" value="1"/>
</dbReference>
<comment type="function">
    <text evidence="9">G-protein that, in its active GTP-bound form, binds to and delivers aminoacyl-tRNA to the A-site of ribosomes during protein biosynthesis. In the presence of a correct codon-anticodon match between the aminoacyl-tRNA and the A-site codon of the ribosome-bound mRNA, the ribosome acts as a GTPase activator and the GTP is hydrolyzed. The inactive GDP-bound form leaves the ribosome and must be recycled before binding another molecule of aminoacyl-tRNA. Required for mitochondrial protein biosynthesis and maintenance of mitochondrial DNA.</text>
</comment>
<dbReference type="InterPro" id="IPR009001">
    <property type="entry name" value="Transl_elong_EF1A/Init_IF2_C"/>
</dbReference>
<evidence type="ECO:0000256" key="5">
    <source>
        <dbReference type="ARBA" id="ARBA00022917"/>
    </source>
</evidence>
<dbReference type="SUPFAM" id="SSF52540">
    <property type="entry name" value="P-loop containing nucleoside triphosphate hydrolases"/>
    <property type="match status" value="1"/>
</dbReference>